<dbReference type="EMBL" id="VWPJ01000001">
    <property type="protein sequence ID" value="KAA5607343.1"/>
    <property type="molecule type" value="Genomic_DNA"/>
</dbReference>
<evidence type="ECO:0000256" key="3">
    <source>
        <dbReference type="ARBA" id="ARBA00022679"/>
    </source>
</evidence>
<dbReference type="GO" id="GO:0003676">
    <property type="term" value="F:nucleic acid binding"/>
    <property type="evidence" value="ECO:0007669"/>
    <property type="project" value="InterPro"/>
</dbReference>
<evidence type="ECO:0000256" key="5">
    <source>
        <dbReference type="ARBA" id="ARBA00047942"/>
    </source>
</evidence>
<evidence type="ECO:0000259" key="6">
    <source>
        <dbReference type="Pfam" id="PF07669"/>
    </source>
</evidence>
<accession>A0A5M6IGE5</accession>
<evidence type="ECO:0000313" key="7">
    <source>
        <dbReference type="EMBL" id="KAA5607343.1"/>
    </source>
</evidence>
<dbReference type="AlphaFoldDB" id="A0A5M6IGE5"/>
<dbReference type="EC" id="2.1.1.72" evidence="1"/>
<evidence type="ECO:0000256" key="4">
    <source>
        <dbReference type="ARBA" id="ARBA00022691"/>
    </source>
</evidence>
<keyword evidence="4" id="KW-0949">S-adenosyl-L-methionine</keyword>
<comment type="catalytic activity">
    <reaction evidence="5">
        <text>a 2'-deoxyadenosine in DNA + S-adenosyl-L-methionine = an N(6)-methyl-2'-deoxyadenosine in DNA + S-adenosyl-L-homocysteine + H(+)</text>
        <dbReference type="Rhea" id="RHEA:15197"/>
        <dbReference type="Rhea" id="RHEA-COMP:12418"/>
        <dbReference type="Rhea" id="RHEA-COMP:12419"/>
        <dbReference type="ChEBI" id="CHEBI:15378"/>
        <dbReference type="ChEBI" id="CHEBI:57856"/>
        <dbReference type="ChEBI" id="CHEBI:59789"/>
        <dbReference type="ChEBI" id="CHEBI:90615"/>
        <dbReference type="ChEBI" id="CHEBI:90616"/>
        <dbReference type="EC" id="2.1.1.72"/>
    </reaction>
</comment>
<dbReference type="PANTHER" id="PTHR33841:SF4">
    <property type="entry name" value="RESTRICTION MODIFICATION SYSTEM DNA SPECIFICITY DOMAIN"/>
    <property type="match status" value="1"/>
</dbReference>
<dbReference type="GO" id="GO:0009007">
    <property type="term" value="F:site-specific DNA-methyltransferase (adenine-specific) activity"/>
    <property type="evidence" value="ECO:0007669"/>
    <property type="project" value="UniProtKB-EC"/>
</dbReference>
<dbReference type="GO" id="GO:0032259">
    <property type="term" value="P:methylation"/>
    <property type="evidence" value="ECO:0007669"/>
    <property type="project" value="UniProtKB-KW"/>
</dbReference>
<dbReference type="GO" id="GO:0006304">
    <property type="term" value="P:DNA modification"/>
    <property type="evidence" value="ECO:0007669"/>
    <property type="project" value="InterPro"/>
</dbReference>
<dbReference type="SUPFAM" id="SSF53335">
    <property type="entry name" value="S-adenosyl-L-methionine-dependent methyltransferases"/>
    <property type="match status" value="1"/>
</dbReference>
<proteinExistence type="predicted"/>
<organism evidence="7 8">
    <name type="scientific">Roseospira marina</name>
    <dbReference type="NCBI Taxonomy" id="140057"/>
    <lineage>
        <taxon>Bacteria</taxon>
        <taxon>Pseudomonadati</taxon>
        <taxon>Pseudomonadota</taxon>
        <taxon>Alphaproteobacteria</taxon>
        <taxon>Rhodospirillales</taxon>
        <taxon>Rhodospirillaceae</taxon>
        <taxon>Roseospira</taxon>
    </lineage>
</organism>
<feature type="domain" description="Type II methyltransferase M.TaqI-like" evidence="6">
    <location>
        <begin position="426"/>
        <end position="670"/>
    </location>
</feature>
<reference evidence="7 8" key="1">
    <citation type="submission" date="2019-09" db="EMBL/GenBank/DDBJ databases">
        <title>Genome sequence of Roseospira marina, one of the more divergent members of the non-sulfur purple photosynthetic bacterial family, the Rhodospirillaceae.</title>
        <authorList>
            <person name="Meyer T."/>
            <person name="Kyndt J."/>
        </authorList>
    </citation>
    <scope>NUCLEOTIDE SEQUENCE [LARGE SCALE GENOMIC DNA]</scope>
    <source>
        <strain evidence="7 8">DSM 15113</strain>
    </source>
</reference>
<dbReference type="Gene3D" id="3.40.50.150">
    <property type="entry name" value="Vaccinia Virus protein VP39"/>
    <property type="match status" value="1"/>
</dbReference>
<dbReference type="InterPro" id="IPR011639">
    <property type="entry name" value="MethylTrfase_TaqI-like_dom"/>
</dbReference>
<dbReference type="PROSITE" id="PS00092">
    <property type="entry name" value="N6_MTASE"/>
    <property type="match status" value="1"/>
</dbReference>
<keyword evidence="8" id="KW-1185">Reference proteome</keyword>
<dbReference type="Pfam" id="PF07669">
    <property type="entry name" value="Eco57I"/>
    <property type="match status" value="1"/>
</dbReference>
<dbReference type="OrthoDB" id="9806213at2"/>
<comment type="caution">
    <text evidence="7">The sequence shown here is derived from an EMBL/GenBank/DDBJ whole genome shotgun (WGS) entry which is preliminary data.</text>
</comment>
<dbReference type="PANTHER" id="PTHR33841">
    <property type="entry name" value="DNA METHYLTRANSFERASE YEEA-RELATED"/>
    <property type="match status" value="1"/>
</dbReference>
<dbReference type="RefSeq" id="WP_150060479.1">
    <property type="nucleotide sequence ID" value="NZ_JACHII010000001.1"/>
</dbReference>
<keyword evidence="2 7" id="KW-0489">Methyltransferase</keyword>
<dbReference type="InterPro" id="IPR050953">
    <property type="entry name" value="N4_N6_ade-DNA_methylase"/>
</dbReference>
<sequence>MYKGLFDKIKADAPGWANEEEVRISWVSHLRAELDVSVKAERGRNDAHSNNVIIEFKDKGLFHGSETSAAFKEAIFDRLDKYIIRRAADEGLPEEDYIGIAIDGDHVCFAFRKGGKIKHRSLIPFSEKAVDLVAQALVDAERRAVTADNLIEDFGHGSTVGDGMMQALVRELEAHLLDPKNNKIKMLFEEWRTLFGQVADLSAAQVAEIRRAVPLRAAALGDDEVPALLFVIHTYNAFIIKILAAEIVSEFGLTAHPDFCESLLKLPDDFQLFQRLDSELERSGFFQAAQIRGFVEEAIFGWYGDASLSPKGRKQIAESIRSLLVQVALYRMDALDEARSKDVLKAFYQALVPEALRKALGEFYTPDWLADLACQRASAADWLLLRALDPTCGSGTFLLQFIRRKRERAAAEGWSAEETLDHLTSSVWGFDLNPLAVQSARVNFLIAVADLLHAAKGHPVELPVLLADAVYSPAQAPGKGVKVVEYEIGSTHADLKITLPAKLAFDRQRLDDVFEVMGERVEADDEYPAAETMLKGILTPTELKEWAEPLKTTYDRVLSLHRQNWNGIWFRIVRNFFWSATAGRFDVVVGNPPWVRWSNLPEAYRKRIKPTCQQYEIFSDSPYHGGNELDISGMITYTVGDKWLKDGGSLVFLITQTHFQSPSSQGFRSFKVDGSTYLAPVVVDDLKLLKPFPNVANKTALMKLHKGTAAPVYPVPYRTWTKAKGYTATIPAEASWPTVAGRVAVAEMEASPVDGKRGPWAVLRKGRFHQMRAIRGVSDWVQGRKGITTDLNGLFMVRVLDHNPKTGLVQVQTRPEACKGPNRRKIEPASTFWIEPDCLFPLVKGAADFSACHFEPADPDVFVLVPNTGIKRQDYEAAAALVGGLRNLRKYFGTYTAALSQRSTYKLRQRASDAPPYVVYNAGTYTFAPYKVMWPEQGRFEVAVAETAAVPLRGGPQPYVPDHKVYFAEAWDRETAYFLCGMLNCSLVREYVESHTIGIQRSNVFKHLRLPSFDRKNGLHARLWSLALAAHRASADKRERMLDQMDRLAMRILVGELKPRRPVATAPVRLYRRRVERSGAFLLPGFPHDG</sequence>
<dbReference type="InterPro" id="IPR002052">
    <property type="entry name" value="DNA_methylase_N6_adenine_CS"/>
</dbReference>
<name>A0A5M6IGE5_9PROT</name>
<keyword evidence="3" id="KW-0808">Transferase</keyword>
<dbReference type="InterPro" id="IPR029063">
    <property type="entry name" value="SAM-dependent_MTases_sf"/>
</dbReference>
<gene>
    <name evidence="7" type="ORF">F1188_00830</name>
</gene>
<evidence type="ECO:0000256" key="1">
    <source>
        <dbReference type="ARBA" id="ARBA00011900"/>
    </source>
</evidence>
<protein>
    <recommendedName>
        <fullName evidence="1">site-specific DNA-methyltransferase (adenine-specific)</fullName>
        <ecNumber evidence="1">2.1.1.72</ecNumber>
    </recommendedName>
</protein>
<evidence type="ECO:0000313" key="8">
    <source>
        <dbReference type="Proteomes" id="UP000324065"/>
    </source>
</evidence>
<evidence type="ECO:0000256" key="2">
    <source>
        <dbReference type="ARBA" id="ARBA00022603"/>
    </source>
</evidence>
<dbReference type="Proteomes" id="UP000324065">
    <property type="component" value="Unassembled WGS sequence"/>
</dbReference>
<dbReference type="PRINTS" id="PR00507">
    <property type="entry name" value="N12N6MTFRASE"/>
</dbReference>